<dbReference type="Pfam" id="PF14278">
    <property type="entry name" value="TetR_C_8"/>
    <property type="match status" value="1"/>
</dbReference>
<sequence length="187" mass="21630">MDRRVKKTKKAFNQALFTLLDQKPFQQITITDIVTEADVNRGTFYKHYHDKEELLDSIVEEVLTDLKSAYQDPYLQTTHFSIQALTPSMIKIFDHVYAHQAFYKQVIKSTIRPSFQNQVCDVIRELMLADVASFSDSSSADPLLLATYQAHAIFGIIVFWAEEDFSHSPQYMSEQLLHIIHAKNQKV</sequence>
<dbReference type="InterPro" id="IPR039532">
    <property type="entry name" value="TetR_C_Firmicutes"/>
</dbReference>
<comment type="caution">
    <text evidence="4">The sequence shown here is derived from an EMBL/GenBank/DDBJ whole genome shotgun (WGS) entry which is preliminary data.</text>
</comment>
<feature type="DNA-binding region" description="H-T-H motif" evidence="2">
    <location>
        <begin position="29"/>
        <end position="48"/>
    </location>
</feature>
<dbReference type="GO" id="GO:0003677">
    <property type="term" value="F:DNA binding"/>
    <property type="evidence" value="ECO:0007669"/>
    <property type="project" value="UniProtKB-UniRule"/>
</dbReference>
<dbReference type="InterPro" id="IPR001647">
    <property type="entry name" value="HTH_TetR"/>
</dbReference>
<dbReference type="PROSITE" id="PS50977">
    <property type="entry name" value="HTH_TETR_2"/>
    <property type="match status" value="1"/>
</dbReference>
<evidence type="ECO:0000313" key="5">
    <source>
        <dbReference type="Proteomes" id="UP000559864"/>
    </source>
</evidence>
<evidence type="ECO:0000259" key="3">
    <source>
        <dbReference type="PROSITE" id="PS50977"/>
    </source>
</evidence>
<dbReference type="Gene3D" id="1.10.357.10">
    <property type="entry name" value="Tetracycline Repressor, domain 2"/>
    <property type="match status" value="1"/>
</dbReference>
<dbReference type="EMBL" id="JAARZC010000002">
    <property type="protein sequence ID" value="MBC2249881.1"/>
    <property type="molecule type" value="Genomic_DNA"/>
</dbReference>
<name>A0A7X0ZCE8_9LIST</name>
<feature type="domain" description="HTH tetR-type" evidence="3">
    <location>
        <begin position="6"/>
        <end position="66"/>
    </location>
</feature>
<dbReference type="Pfam" id="PF00440">
    <property type="entry name" value="TetR_N"/>
    <property type="match status" value="1"/>
</dbReference>
<gene>
    <name evidence="4" type="ORF">HCB49_07760</name>
</gene>
<dbReference type="PANTHER" id="PTHR43479">
    <property type="entry name" value="ACREF/ENVCD OPERON REPRESSOR-RELATED"/>
    <property type="match status" value="1"/>
</dbReference>
<keyword evidence="1 2" id="KW-0238">DNA-binding</keyword>
<dbReference type="RefSeq" id="WP_185604595.1">
    <property type="nucleotide sequence ID" value="NZ_JAARZC010000002.1"/>
</dbReference>
<evidence type="ECO:0000313" key="4">
    <source>
        <dbReference type="EMBL" id="MBC2249881.1"/>
    </source>
</evidence>
<dbReference type="SUPFAM" id="SSF46689">
    <property type="entry name" value="Homeodomain-like"/>
    <property type="match status" value="1"/>
</dbReference>
<evidence type="ECO:0000256" key="1">
    <source>
        <dbReference type="ARBA" id="ARBA00023125"/>
    </source>
</evidence>
<dbReference type="InterPro" id="IPR009057">
    <property type="entry name" value="Homeodomain-like_sf"/>
</dbReference>
<organism evidence="4 5">
    <name type="scientific">Listeria cossartiae subsp. cayugensis</name>
    <dbReference type="NCBI Taxonomy" id="2713505"/>
    <lineage>
        <taxon>Bacteria</taxon>
        <taxon>Bacillati</taxon>
        <taxon>Bacillota</taxon>
        <taxon>Bacilli</taxon>
        <taxon>Bacillales</taxon>
        <taxon>Listeriaceae</taxon>
        <taxon>Listeria</taxon>
        <taxon>Listeria cossartiae</taxon>
    </lineage>
</organism>
<dbReference type="PANTHER" id="PTHR43479:SF7">
    <property type="entry name" value="TETR-FAMILY TRANSCRIPTIONAL REGULATOR"/>
    <property type="match status" value="1"/>
</dbReference>
<evidence type="ECO:0000256" key="2">
    <source>
        <dbReference type="PROSITE-ProRule" id="PRU00335"/>
    </source>
</evidence>
<proteinExistence type="predicted"/>
<protein>
    <submittedName>
        <fullName evidence="4">TetR/AcrR family transcriptional regulator</fullName>
    </submittedName>
</protein>
<dbReference type="InterPro" id="IPR050624">
    <property type="entry name" value="HTH-type_Tx_Regulator"/>
</dbReference>
<reference evidence="4 5" key="1">
    <citation type="submission" date="2020-03" db="EMBL/GenBank/DDBJ databases">
        <title>Soil Listeria distribution.</title>
        <authorList>
            <person name="Liao J."/>
            <person name="Wiedmann M."/>
        </authorList>
    </citation>
    <scope>NUCLEOTIDE SEQUENCE [LARGE SCALE GENOMIC DNA]</scope>
    <source>
        <strain evidence="4 5">FSL L7-0123</strain>
    </source>
</reference>
<dbReference type="AlphaFoldDB" id="A0A7X0ZCE8"/>
<accession>A0A7X0ZCE8</accession>
<dbReference type="Proteomes" id="UP000559864">
    <property type="component" value="Unassembled WGS sequence"/>
</dbReference>